<organism evidence="1 2">
    <name type="scientific">Rousettus aegyptiacus</name>
    <name type="common">Egyptian fruit bat</name>
    <name type="synonym">Pteropus aegyptiacus</name>
    <dbReference type="NCBI Taxonomy" id="9407"/>
    <lineage>
        <taxon>Eukaryota</taxon>
        <taxon>Metazoa</taxon>
        <taxon>Chordata</taxon>
        <taxon>Craniata</taxon>
        <taxon>Vertebrata</taxon>
        <taxon>Euteleostomi</taxon>
        <taxon>Mammalia</taxon>
        <taxon>Eutheria</taxon>
        <taxon>Laurasiatheria</taxon>
        <taxon>Chiroptera</taxon>
        <taxon>Yinpterochiroptera</taxon>
        <taxon>Pteropodoidea</taxon>
        <taxon>Pteropodidae</taxon>
        <taxon>Rousettinae</taxon>
        <taxon>Rousettus</taxon>
    </lineage>
</organism>
<accession>A0A7J8C2B7</accession>
<dbReference type="EMBL" id="JACASE010000015">
    <property type="protein sequence ID" value="KAF6405005.1"/>
    <property type="molecule type" value="Genomic_DNA"/>
</dbReference>
<evidence type="ECO:0000313" key="1">
    <source>
        <dbReference type="EMBL" id="KAF6405005.1"/>
    </source>
</evidence>
<proteinExistence type="predicted"/>
<dbReference type="Proteomes" id="UP000593571">
    <property type="component" value="Unassembled WGS sequence"/>
</dbReference>
<keyword evidence="2" id="KW-1185">Reference proteome</keyword>
<evidence type="ECO:0000313" key="2">
    <source>
        <dbReference type="Proteomes" id="UP000593571"/>
    </source>
</evidence>
<sequence length="132" mass="14826">MLPFPFSYLIHFIDVKTEYSSYKAIASLLGIRLRSARHSPETSSSEQRLCLFSYICSSGISSAENKAGKSHGSTLREWKGESSGILNFSCDSFLRIAPKHNTLPSRCANEEPSCTKDHRKMKVEISSTDRKF</sequence>
<reference evidence="1 2" key="1">
    <citation type="journal article" date="2020" name="Nature">
        <title>Six reference-quality genomes reveal evolution of bat adaptations.</title>
        <authorList>
            <person name="Jebb D."/>
            <person name="Huang Z."/>
            <person name="Pippel M."/>
            <person name="Hughes G.M."/>
            <person name="Lavrichenko K."/>
            <person name="Devanna P."/>
            <person name="Winkler S."/>
            <person name="Jermiin L.S."/>
            <person name="Skirmuntt E.C."/>
            <person name="Katzourakis A."/>
            <person name="Burkitt-Gray L."/>
            <person name="Ray D.A."/>
            <person name="Sullivan K.A.M."/>
            <person name="Roscito J.G."/>
            <person name="Kirilenko B.M."/>
            <person name="Davalos L.M."/>
            <person name="Corthals A.P."/>
            <person name="Power M.L."/>
            <person name="Jones G."/>
            <person name="Ransome R.D."/>
            <person name="Dechmann D.K.N."/>
            <person name="Locatelli A.G."/>
            <person name="Puechmaille S.J."/>
            <person name="Fedrigo O."/>
            <person name="Jarvis E.D."/>
            <person name="Hiller M."/>
            <person name="Vernes S.C."/>
            <person name="Myers E.W."/>
            <person name="Teeling E.C."/>
        </authorList>
    </citation>
    <scope>NUCLEOTIDE SEQUENCE [LARGE SCALE GENOMIC DNA]</scope>
    <source>
        <strain evidence="1">MRouAeg1</strain>
        <tissue evidence="1">Muscle</tissue>
    </source>
</reference>
<protein>
    <submittedName>
        <fullName evidence="1">Uncharacterized protein</fullName>
    </submittedName>
</protein>
<comment type="caution">
    <text evidence="1">The sequence shown here is derived from an EMBL/GenBank/DDBJ whole genome shotgun (WGS) entry which is preliminary data.</text>
</comment>
<name>A0A7J8C2B7_ROUAE</name>
<dbReference type="AlphaFoldDB" id="A0A7J8C2B7"/>
<gene>
    <name evidence="1" type="ORF">HJG63_009329</name>
</gene>